<dbReference type="InterPro" id="IPR057258">
    <property type="entry name" value="Ribosomal_uS3"/>
</dbReference>
<keyword evidence="2 5" id="KW-0689">Ribosomal protein</keyword>
<dbReference type="Gene3D" id="3.30.1140.32">
    <property type="entry name" value="Ribosomal protein S3, C-terminal domain"/>
    <property type="match status" value="1"/>
</dbReference>
<evidence type="ECO:0000313" key="5">
    <source>
        <dbReference type="EMBL" id="QIC54973.1"/>
    </source>
</evidence>
<dbReference type="InterPro" id="IPR001351">
    <property type="entry name" value="Ribosomal_uS3_C"/>
</dbReference>
<dbReference type="EMBL" id="MK292549">
    <property type="protein sequence ID" value="QIC54973.1"/>
    <property type="molecule type" value="Genomic_DNA"/>
</dbReference>
<dbReference type="GO" id="GO:0022627">
    <property type="term" value="C:cytosolic small ribosomal subunit"/>
    <property type="evidence" value="ECO:0007669"/>
    <property type="project" value="TreeGrafter"/>
</dbReference>
<sequence>MGQKANLNGMQLSTLKDWNSVWYLSFMEYSKILNEDFLLYRFLRTLSIYTKSKKKIQIFSIIKIRVCRISNNLIVELYYSFELRLKYNQHTNYWVSKWKKWKKTKICYVTTRVVLTINKLFLNAKKIYVGFFKISSILIKIEVSYLAKKIAFLIENRVKFRSRLIKKIIAEAKKLSLGVFVSCSGRLNGVDIAKSDFISQGMIPFQTLNKNINYGSAVANTIKGLQNIKICIYK</sequence>
<accession>A0A6C0X6C1</accession>
<gene>
    <name evidence="5" type="primary">rps3</name>
</gene>
<dbReference type="PANTHER" id="PTHR11760:SF19">
    <property type="entry name" value="SMALL RIBOSOMAL SUBUNIT PROTEIN US3C"/>
    <property type="match status" value="1"/>
</dbReference>
<feature type="domain" description="Small ribosomal subunit protein uS3 C-terminal" evidence="4">
    <location>
        <begin position="150"/>
        <end position="232"/>
    </location>
</feature>
<reference evidence="5" key="1">
    <citation type="submission" date="2018-12" db="EMBL/GenBank/DDBJ databases">
        <authorList>
            <person name="hu s."/>
            <person name="Xu Y."/>
            <person name="Xu B."/>
            <person name="Li F."/>
        </authorList>
    </citation>
    <scope>NUCLEOTIDE SEQUENCE</scope>
</reference>
<dbReference type="Pfam" id="PF00189">
    <property type="entry name" value="Ribosomal_S3_C"/>
    <property type="match status" value="1"/>
</dbReference>
<keyword evidence="5" id="KW-0496">Mitochondrion</keyword>
<reference evidence="5" key="2">
    <citation type="journal article" date="2019" name="Mitochondrial DNA Part B Resour">
        <title>The complete mitochondrial genome of a marine microalgae Cryptophyceae sp. CCMP2293.</title>
        <authorList>
            <person name="Hu S."/>
            <person name="Xu Y."/>
            <person name="Xu B."/>
            <person name="Li F."/>
        </authorList>
    </citation>
    <scope>NUCLEOTIDE SEQUENCE</scope>
</reference>
<name>A0A6C0X6C1_9CRYP</name>
<comment type="similarity">
    <text evidence="1">Belongs to the universal ribosomal protein uS3 family.</text>
</comment>
<dbReference type="InterPro" id="IPR036419">
    <property type="entry name" value="Ribosomal_S3_C_sf"/>
</dbReference>
<dbReference type="GO" id="GO:0003723">
    <property type="term" value="F:RNA binding"/>
    <property type="evidence" value="ECO:0007669"/>
    <property type="project" value="InterPro"/>
</dbReference>
<dbReference type="GO" id="GO:0003735">
    <property type="term" value="F:structural constituent of ribosome"/>
    <property type="evidence" value="ECO:0007669"/>
    <property type="project" value="InterPro"/>
</dbReference>
<dbReference type="PANTHER" id="PTHR11760">
    <property type="entry name" value="30S/40S RIBOSOMAL PROTEIN S3"/>
    <property type="match status" value="1"/>
</dbReference>
<evidence type="ECO:0000256" key="3">
    <source>
        <dbReference type="ARBA" id="ARBA00023274"/>
    </source>
</evidence>
<geneLocation type="mitochondrion" evidence="5"/>
<proteinExistence type="inferred from homology"/>
<dbReference type="AlphaFoldDB" id="A0A6C0X6C1"/>
<keyword evidence="3" id="KW-0687">Ribonucleoprotein</keyword>
<protein>
    <submittedName>
        <fullName evidence="5">Ribosomal protein S3</fullName>
    </submittedName>
</protein>
<evidence type="ECO:0000256" key="1">
    <source>
        <dbReference type="ARBA" id="ARBA00010761"/>
    </source>
</evidence>
<dbReference type="GO" id="GO:0006412">
    <property type="term" value="P:translation"/>
    <property type="evidence" value="ECO:0007669"/>
    <property type="project" value="InterPro"/>
</dbReference>
<evidence type="ECO:0000256" key="2">
    <source>
        <dbReference type="ARBA" id="ARBA00022980"/>
    </source>
</evidence>
<evidence type="ECO:0000259" key="4">
    <source>
        <dbReference type="Pfam" id="PF00189"/>
    </source>
</evidence>
<dbReference type="SUPFAM" id="SSF54821">
    <property type="entry name" value="Ribosomal protein S3 C-terminal domain"/>
    <property type="match status" value="1"/>
</dbReference>
<organism evidence="5">
    <name type="scientific">Baffinella frigidus</name>
    <dbReference type="NCBI Taxonomy" id="2571260"/>
    <lineage>
        <taxon>Eukaryota</taxon>
        <taxon>Cryptophyceae</taxon>
        <taxon>Cryptomonadales</taxon>
        <taxon>Baffinellaceae</taxon>
        <taxon>Baffinella</taxon>
    </lineage>
</organism>
<dbReference type="SUPFAM" id="SSF54814">
    <property type="entry name" value="Prokaryotic type KH domain (KH-domain type II)"/>
    <property type="match status" value="1"/>
</dbReference>
<dbReference type="InterPro" id="IPR009019">
    <property type="entry name" value="KH_sf_prok-type"/>
</dbReference>